<feature type="domain" description="N-acetyltransferase" evidence="3">
    <location>
        <begin position="1"/>
        <end position="174"/>
    </location>
</feature>
<dbReference type="Pfam" id="PF00583">
    <property type="entry name" value="Acetyltransf_1"/>
    <property type="match status" value="1"/>
</dbReference>
<name>A0ABD5VHH2_9EURY</name>
<sequence length="178" mass="19222">MRIEPARARDVDALADAWVALAAEQRAHGSHLEAAANRARIRESMAHHVVDDSCLVARREDAPAEDAPMEDAAADEHGFVGFVTFSVDDGGYEMDASRGSVENLFVRAGSRGAGVGAALLSAAEDALAARGVEVVSLEVLARNDRAREFYDREGYREQRVVVEKRVDVETDTKGNLGE</sequence>
<dbReference type="PANTHER" id="PTHR43877:SF2">
    <property type="entry name" value="AMINOALKYLPHOSPHONATE N-ACETYLTRANSFERASE-RELATED"/>
    <property type="match status" value="1"/>
</dbReference>
<dbReference type="GO" id="GO:0016746">
    <property type="term" value="F:acyltransferase activity"/>
    <property type="evidence" value="ECO:0007669"/>
    <property type="project" value="UniProtKB-KW"/>
</dbReference>
<dbReference type="SUPFAM" id="SSF55729">
    <property type="entry name" value="Acyl-CoA N-acyltransferases (Nat)"/>
    <property type="match status" value="1"/>
</dbReference>
<keyword evidence="5" id="KW-1185">Reference proteome</keyword>
<evidence type="ECO:0000313" key="5">
    <source>
        <dbReference type="Proteomes" id="UP001596395"/>
    </source>
</evidence>
<gene>
    <name evidence="4" type="ORF">ACFQGB_10950</name>
</gene>
<evidence type="ECO:0000259" key="3">
    <source>
        <dbReference type="PROSITE" id="PS51186"/>
    </source>
</evidence>
<evidence type="ECO:0000256" key="2">
    <source>
        <dbReference type="ARBA" id="ARBA00023315"/>
    </source>
</evidence>
<keyword evidence="1 4" id="KW-0808">Transferase</keyword>
<proteinExistence type="predicted"/>
<dbReference type="EC" id="2.3.1.-" evidence="4"/>
<dbReference type="PANTHER" id="PTHR43877">
    <property type="entry name" value="AMINOALKYLPHOSPHONATE N-ACETYLTRANSFERASE-RELATED-RELATED"/>
    <property type="match status" value="1"/>
</dbReference>
<comment type="caution">
    <text evidence="4">The sequence shown here is derived from an EMBL/GenBank/DDBJ whole genome shotgun (WGS) entry which is preliminary data.</text>
</comment>
<dbReference type="PROSITE" id="PS51186">
    <property type="entry name" value="GNAT"/>
    <property type="match status" value="1"/>
</dbReference>
<dbReference type="Gene3D" id="3.40.630.30">
    <property type="match status" value="1"/>
</dbReference>
<accession>A0ABD5VHH2</accession>
<dbReference type="AlphaFoldDB" id="A0ABD5VHH2"/>
<evidence type="ECO:0000313" key="4">
    <source>
        <dbReference type="EMBL" id="MFC6953381.1"/>
    </source>
</evidence>
<reference evidence="4 5" key="1">
    <citation type="journal article" date="2019" name="Int. J. Syst. Evol. Microbiol.">
        <title>The Global Catalogue of Microorganisms (GCM) 10K type strain sequencing project: providing services to taxonomists for standard genome sequencing and annotation.</title>
        <authorList>
            <consortium name="The Broad Institute Genomics Platform"/>
            <consortium name="The Broad Institute Genome Sequencing Center for Infectious Disease"/>
            <person name="Wu L."/>
            <person name="Ma J."/>
        </authorList>
    </citation>
    <scope>NUCLEOTIDE SEQUENCE [LARGE SCALE GENOMIC DNA]</scope>
    <source>
        <strain evidence="4 5">GX26</strain>
    </source>
</reference>
<evidence type="ECO:0000256" key="1">
    <source>
        <dbReference type="ARBA" id="ARBA00022679"/>
    </source>
</evidence>
<dbReference type="RefSeq" id="WP_336350341.1">
    <property type="nucleotide sequence ID" value="NZ_JAZAQL010000002.1"/>
</dbReference>
<dbReference type="InterPro" id="IPR016181">
    <property type="entry name" value="Acyl_CoA_acyltransferase"/>
</dbReference>
<dbReference type="InterPro" id="IPR050832">
    <property type="entry name" value="Bact_Acetyltransf"/>
</dbReference>
<dbReference type="EMBL" id="JBHSXN010000002">
    <property type="protein sequence ID" value="MFC6953381.1"/>
    <property type="molecule type" value="Genomic_DNA"/>
</dbReference>
<protein>
    <submittedName>
        <fullName evidence="4">GNAT family N-acetyltransferase</fullName>
        <ecNumber evidence="4">2.3.1.-</ecNumber>
    </submittedName>
</protein>
<organism evidence="4 5">
    <name type="scientific">Halorubellus litoreus</name>
    <dbReference type="NCBI Taxonomy" id="755308"/>
    <lineage>
        <taxon>Archaea</taxon>
        <taxon>Methanobacteriati</taxon>
        <taxon>Methanobacteriota</taxon>
        <taxon>Stenosarchaea group</taxon>
        <taxon>Halobacteria</taxon>
        <taxon>Halobacteriales</taxon>
        <taxon>Halorubellaceae</taxon>
        <taxon>Halorubellus</taxon>
    </lineage>
</organism>
<dbReference type="InterPro" id="IPR000182">
    <property type="entry name" value="GNAT_dom"/>
</dbReference>
<dbReference type="Proteomes" id="UP001596395">
    <property type="component" value="Unassembled WGS sequence"/>
</dbReference>
<keyword evidence="2 4" id="KW-0012">Acyltransferase</keyword>
<dbReference type="CDD" id="cd04301">
    <property type="entry name" value="NAT_SF"/>
    <property type="match status" value="1"/>
</dbReference>